<organism evidence="4 5">
    <name type="scientific">Hominiventricola filiformis</name>
    <dbReference type="NCBI Taxonomy" id="2885352"/>
    <lineage>
        <taxon>Bacteria</taxon>
        <taxon>Bacillati</taxon>
        <taxon>Bacillota</taxon>
        <taxon>Clostridia</taxon>
        <taxon>Lachnospirales</taxon>
        <taxon>Lachnospiraceae</taxon>
        <taxon>Hominiventricola</taxon>
    </lineage>
</organism>
<name>A0AAE3A5I1_9FIRM</name>
<keyword evidence="1" id="KW-0378">Hydrolase</keyword>
<dbReference type="SUPFAM" id="SSF53187">
    <property type="entry name" value="Zn-dependent exopeptidases"/>
    <property type="match status" value="1"/>
</dbReference>
<evidence type="ECO:0000259" key="3">
    <source>
        <dbReference type="Pfam" id="PF01520"/>
    </source>
</evidence>
<dbReference type="InterPro" id="IPR050695">
    <property type="entry name" value="N-acetylmuramoyl_amidase_3"/>
</dbReference>
<feature type="compositionally biased region" description="Basic and acidic residues" evidence="2">
    <location>
        <begin position="55"/>
        <end position="65"/>
    </location>
</feature>
<dbReference type="CDD" id="cd02696">
    <property type="entry name" value="MurNAc-LAA"/>
    <property type="match status" value="1"/>
</dbReference>
<evidence type="ECO:0000256" key="2">
    <source>
        <dbReference type="SAM" id="MobiDB-lite"/>
    </source>
</evidence>
<accession>A0AAE3A5I1</accession>
<reference evidence="4 5" key="1">
    <citation type="submission" date="2021-10" db="EMBL/GenBank/DDBJ databases">
        <title>Anaerobic single-cell dispensing facilitates the cultivation of human gut bacteria.</title>
        <authorList>
            <person name="Afrizal A."/>
        </authorList>
    </citation>
    <scope>NUCLEOTIDE SEQUENCE [LARGE SCALE GENOMIC DNA]</scope>
    <source>
        <strain evidence="4 5">CLA-AA-H276</strain>
    </source>
</reference>
<protein>
    <submittedName>
        <fullName evidence="4">N-acetylmuramoyl-L-alanine amidase</fullName>
    </submittedName>
</protein>
<dbReference type="Gene3D" id="3.40.630.40">
    <property type="entry name" value="Zn-dependent exopeptidases"/>
    <property type="match status" value="1"/>
</dbReference>
<comment type="caution">
    <text evidence="4">The sequence shown here is derived from an EMBL/GenBank/DDBJ whole genome shotgun (WGS) entry which is preliminary data.</text>
</comment>
<dbReference type="GO" id="GO:0030288">
    <property type="term" value="C:outer membrane-bounded periplasmic space"/>
    <property type="evidence" value="ECO:0007669"/>
    <property type="project" value="TreeGrafter"/>
</dbReference>
<dbReference type="Pfam" id="PF01520">
    <property type="entry name" value="Amidase_3"/>
    <property type="match status" value="1"/>
</dbReference>
<dbReference type="GO" id="GO:0008745">
    <property type="term" value="F:N-acetylmuramoyl-L-alanine amidase activity"/>
    <property type="evidence" value="ECO:0007669"/>
    <property type="project" value="InterPro"/>
</dbReference>
<evidence type="ECO:0000313" key="5">
    <source>
        <dbReference type="Proteomes" id="UP001198220"/>
    </source>
</evidence>
<dbReference type="PANTHER" id="PTHR30404:SF0">
    <property type="entry name" value="N-ACETYLMURAMOYL-L-ALANINE AMIDASE AMIC"/>
    <property type="match status" value="1"/>
</dbReference>
<feature type="domain" description="MurNAc-LAA" evidence="3">
    <location>
        <begin position="134"/>
        <end position="282"/>
    </location>
</feature>
<dbReference type="RefSeq" id="WP_308458648.1">
    <property type="nucleotide sequence ID" value="NZ_JAJEPS010000002.1"/>
</dbReference>
<feature type="region of interest" description="Disordered" evidence="2">
    <location>
        <begin position="32"/>
        <end position="89"/>
    </location>
</feature>
<feature type="compositionally biased region" description="Acidic residues" evidence="2">
    <location>
        <begin position="32"/>
        <end position="54"/>
    </location>
</feature>
<sequence>MMKQKMVMCLLTGVLVLGIGGCGTQEVEVPEVENVETAEEEPVPEETAEEEGDEQEKIDAEDQLKEVPTVDDAAESGKTEPEETEAASASVVYEDGGQITLDPSWTYADHSKINSGAAVLYKAAENRKEIVVGVNAGHGTSGGTKVKTLCHPDGSAKVTGGTTAAGATEAVAVSSGMTFNDGTPESSVTLRMAQILKEKLLAAGYDVLMLRDGDDVQLDNVARTVICNNAADCHIALHWDGDGLNYDKGCFYISVPDGLKSMEPVASHWSEHNALGSALVEGLRAQGTKIHGGGSMSIDLTQTSYSTIPSVDMELGNACSDHSDSVLDLLGNGLVQGVNSYFGQS</sequence>
<proteinExistence type="predicted"/>
<dbReference type="GO" id="GO:0009253">
    <property type="term" value="P:peptidoglycan catabolic process"/>
    <property type="evidence" value="ECO:0007669"/>
    <property type="project" value="InterPro"/>
</dbReference>
<dbReference type="PANTHER" id="PTHR30404">
    <property type="entry name" value="N-ACETYLMURAMOYL-L-ALANINE AMIDASE"/>
    <property type="match status" value="1"/>
</dbReference>
<gene>
    <name evidence="4" type="ORF">LKD36_03150</name>
</gene>
<dbReference type="PROSITE" id="PS51257">
    <property type="entry name" value="PROKAR_LIPOPROTEIN"/>
    <property type="match status" value="1"/>
</dbReference>
<dbReference type="AlphaFoldDB" id="A0AAE3A5I1"/>
<evidence type="ECO:0000313" key="4">
    <source>
        <dbReference type="EMBL" id="MCC2125172.1"/>
    </source>
</evidence>
<keyword evidence="5" id="KW-1185">Reference proteome</keyword>
<evidence type="ECO:0000256" key="1">
    <source>
        <dbReference type="ARBA" id="ARBA00022801"/>
    </source>
</evidence>
<dbReference type="Proteomes" id="UP001198220">
    <property type="component" value="Unassembled WGS sequence"/>
</dbReference>
<dbReference type="EMBL" id="JAJEPS010000002">
    <property type="protein sequence ID" value="MCC2125172.1"/>
    <property type="molecule type" value="Genomic_DNA"/>
</dbReference>
<dbReference type="InterPro" id="IPR002508">
    <property type="entry name" value="MurNAc-LAA_cat"/>
</dbReference>